<comment type="subcellular location">
    <subcellularLocation>
        <location evidence="1">Endoplasmic reticulum membrane</location>
        <topology evidence="1">Multi-pass membrane protein</topology>
    </subcellularLocation>
</comment>
<keyword evidence="7 9" id="KW-0472">Membrane</keyword>
<dbReference type="OrthoDB" id="29558at2759"/>
<name>A0A4Y9ZIY9_9AGAM</name>
<keyword evidence="11" id="KW-1185">Reference proteome</keyword>
<comment type="similarity">
    <text evidence="2">Belongs to the SPCS2 family.</text>
</comment>
<protein>
    <recommendedName>
        <fullName evidence="3">Signal peptidase complex subunit 2</fullName>
    </recommendedName>
</protein>
<dbReference type="GO" id="GO:0005787">
    <property type="term" value="C:signal peptidase complex"/>
    <property type="evidence" value="ECO:0007669"/>
    <property type="project" value="InterPro"/>
</dbReference>
<evidence type="ECO:0000256" key="4">
    <source>
        <dbReference type="ARBA" id="ARBA00022692"/>
    </source>
</evidence>
<comment type="caution">
    <text evidence="10">The sequence shown here is derived from an EMBL/GenBank/DDBJ whole genome shotgun (WGS) entry which is preliminary data.</text>
</comment>
<evidence type="ECO:0000256" key="9">
    <source>
        <dbReference type="SAM" id="Phobius"/>
    </source>
</evidence>
<evidence type="ECO:0000256" key="7">
    <source>
        <dbReference type="ARBA" id="ARBA00023136"/>
    </source>
</evidence>
<evidence type="ECO:0000256" key="1">
    <source>
        <dbReference type="ARBA" id="ARBA00004477"/>
    </source>
</evidence>
<dbReference type="Proteomes" id="UP000298061">
    <property type="component" value="Unassembled WGS sequence"/>
</dbReference>
<evidence type="ECO:0000256" key="2">
    <source>
        <dbReference type="ARBA" id="ARBA00007324"/>
    </source>
</evidence>
<evidence type="ECO:0000313" key="11">
    <source>
        <dbReference type="Proteomes" id="UP000298061"/>
    </source>
</evidence>
<keyword evidence="5" id="KW-0256">Endoplasmic reticulum</keyword>
<evidence type="ECO:0000256" key="8">
    <source>
        <dbReference type="SAM" id="MobiDB-lite"/>
    </source>
</evidence>
<dbReference type="AlphaFoldDB" id="A0A4Y9ZIY9"/>
<feature type="region of interest" description="Disordered" evidence="8">
    <location>
        <begin position="66"/>
        <end position="87"/>
    </location>
</feature>
<feature type="transmembrane region" description="Helical" evidence="9">
    <location>
        <begin position="19"/>
        <end position="40"/>
    </location>
</feature>
<gene>
    <name evidence="10" type="ORF">EWM64_g9348</name>
</gene>
<keyword evidence="6 9" id="KW-1133">Transmembrane helix</keyword>
<proteinExistence type="inferred from homology"/>
<keyword evidence="4 9" id="KW-0812">Transmembrane</keyword>
<feature type="compositionally biased region" description="Pro residues" evidence="8">
    <location>
        <begin position="70"/>
        <end position="80"/>
    </location>
</feature>
<evidence type="ECO:0000313" key="10">
    <source>
        <dbReference type="EMBL" id="TFY74662.1"/>
    </source>
</evidence>
<reference evidence="10 11" key="1">
    <citation type="submission" date="2019-02" db="EMBL/GenBank/DDBJ databases">
        <title>Genome sequencing of the rare red list fungi Hericium alpestre (H. flagellum).</title>
        <authorList>
            <person name="Buettner E."/>
            <person name="Kellner H."/>
        </authorList>
    </citation>
    <scope>NUCLEOTIDE SEQUENCE [LARGE SCALE GENOMIC DNA]</scope>
    <source>
        <strain evidence="10 11">DSM 108284</strain>
    </source>
</reference>
<feature type="non-terminal residue" evidence="10">
    <location>
        <position position="1"/>
    </location>
</feature>
<dbReference type="Pfam" id="PF06703">
    <property type="entry name" value="SPC25"/>
    <property type="match status" value="1"/>
</dbReference>
<dbReference type="InterPro" id="IPR009582">
    <property type="entry name" value="Spc2/SPCS2"/>
</dbReference>
<sequence>AGLILCVSPPPPLALPHLLLAWGFKYIALTLLQTLYAYFIEGDIIFVGKRKTFDKRIVTERITLSSSTVPAPPRPTPVPPRQHRSTR</sequence>
<dbReference type="STRING" id="135208.A0A4Y9ZIY9"/>
<dbReference type="GO" id="GO:0006465">
    <property type="term" value="P:signal peptide processing"/>
    <property type="evidence" value="ECO:0007669"/>
    <property type="project" value="InterPro"/>
</dbReference>
<evidence type="ECO:0000256" key="3">
    <source>
        <dbReference type="ARBA" id="ARBA00017057"/>
    </source>
</evidence>
<dbReference type="EMBL" id="SFCI01001955">
    <property type="protein sequence ID" value="TFY74662.1"/>
    <property type="molecule type" value="Genomic_DNA"/>
</dbReference>
<evidence type="ECO:0000256" key="5">
    <source>
        <dbReference type="ARBA" id="ARBA00022824"/>
    </source>
</evidence>
<evidence type="ECO:0000256" key="6">
    <source>
        <dbReference type="ARBA" id="ARBA00022989"/>
    </source>
</evidence>
<organism evidence="10 11">
    <name type="scientific">Hericium alpestre</name>
    <dbReference type="NCBI Taxonomy" id="135208"/>
    <lineage>
        <taxon>Eukaryota</taxon>
        <taxon>Fungi</taxon>
        <taxon>Dikarya</taxon>
        <taxon>Basidiomycota</taxon>
        <taxon>Agaricomycotina</taxon>
        <taxon>Agaricomycetes</taxon>
        <taxon>Russulales</taxon>
        <taxon>Hericiaceae</taxon>
        <taxon>Hericium</taxon>
    </lineage>
</organism>
<accession>A0A4Y9ZIY9</accession>